<dbReference type="PANTHER" id="PTHR10584:SF166">
    <property type="entry name" value="RIBOKINASE"/>
    <property type="match status" value="1"/>
</dbReference>
<feature type="binding site" evidence="12">
    <location>
        <position position="250"/>
    </location>
    <ligand>
        <name>K(+)</name>
        <dbReference type="ChEBI" id="CHEBI:29103"/>
    </ligand>
</feature>
<evidence type="ECO:0000256" key="9">
    <source>
        <dbReference type="ARBA" id="ARBA00022842"/>
    </source>
</evidence>
<keyword evidence="7 12" id="KW-0418">Kinase</keyword>
<evidence type="ECO:0000256" key="2">
    <source>
        <dbReference type="ARBA" id="ARBA00012035"/>
    </source>
</evidence>
<feature type="active site" description="Proton acceptor" evidence="12">
    <location>
        <position position="254"/>
    </location>
</feature>
<feature type="binding site" evidence="12">
    <location>
        <begin position="253"/>
        <end position="254"/>
    </location>
    <ligand>
        <name>ATP</name>
        <dbReference type="ChEBI" id="CHEBI:30616"/>
    </ligand>
</feature>
<evidence type="ECO:0000256" key="1">
    <source>
        <dbReference type="ARBA" id="ARBA00005380"/>
    </source>
</evidence>
<proteinExistence type="inferred from homology"/>
<comment type="subunit">
    <text evidence="12">Homodimer.</text>
</comment>
<evidence type="ECO:0000256" key="8">
    <source>
        <dbReference type="ARBA" id="ARBA00022840"/>
    </source>
</evidence>
<dbReference type="CDD" id="cd01174">
    <property type="entry name" value="ribokinase"/>
    <property type="match status" value="1"/>
</dbReference>
<feature type="domain" description="Carbohydrate kinase PfkB" evidence="13">
    <location>
        <begin position="5"/>
        <end position="295"/>
    </location>
</feature>
<dbReference type="SUPFAM" id="SSF53613">
    <property type="entry name" value="Ribokinase-like"/>
    <property type="match status" value="1"/>
</dbReference>
<comment type="function">
    <text evidence="12">Catalyzes the phosphorylation of ribose at O-5 in a reaction requiring ATP and magnesium. The resulting D-ribose-5-phosphate can then be used either for sythesis of nucleotides, histidine, and tryptophan, or as a component of the pentose phosphate pathway.</text>
</comment>
<dbReference type="RefSeq" id="WP_353332152.1">
    <property type="nucleotide sequence ID" value="NZ_AP028055.1"/>
</dbReference>
<comment type="similarity">
    <text evidence="12">Belongs to the carbohydrate kinase PfkB family. Ribokinase subfamily.</text>
</comment>
<dbReference type="NCBIfam" id="NF008353">
    <property type="entry name" value="PRK11142.1"/>
    <property type="match status" value="1"/>
</dbReference>
<gene>
    <name evidence="12 14" type="primary">rbsK</name>
    <name evidence="14" type="ORF">BSYN_00480</name>
</gene>
<keyword evidence="9 12" id="KW-0460">Magnesium</keyword>
<feature type="binding site" evidence="12">
    <location>
        <position position="254"/>
    </location>
    <ligand>
        <name>substrate</name>
    </ligand>
</feature>
<evidence type="ECO:0000313" key="14">
    <source>
        <dbReference type="EMBL" id="BEG97783.1"/>
    </source>
</evidence>
<dbReference type="InterPro" id="IPR002139">
    <property type="entry name" value="Ribo/fructo_kinase"/>
</dbReference>
<feature type="binding site" evidence="12">
    <location>
        <begin position="41"/>
        <end position="45"/>
    </location>
    <ligand>
        <name>substrate</name>
    </ligand>
</feature>
<organism evidence="14 15">
    <name type="scientific">Bacteroides sedimenti</name>
    <dbReference type="NCBI Taxonomy" id="2136147"/>
    <lineage>
        <taxon>Bacteria</taxon>
        <taxon>Pseudomonadati</taxon>
        <taxon>Bacteroidota</taxon>
        <taxon>Bacteroidia</taxon>
        <taxon>Bacteroidales</taxon>
        <taxon>Bacteroidaceae</taxon>
        <taxon>Bacteroides</taxon>
    </lineage>
</organism>
<feature type="binding site" evidence="12">
    <location>
        <position position="293"/>
    </location>
    <ligand>
        <name>K(+)</name>
        <dbReference type="ChEBI" id="CHEBI:29103"/>
    </ligand>
</feature>
<feature type="binding site" evidence="12">
    <location>
        <position position="186"/>
    </location>
    <ligand>
        <name>ATP</name>
        <dbReference type="ChEBI" id="CHEBI:30616"/>
    </ligand>
</feature>
<keyword evidence="4 12" id="KW-0808">Transferase</keyword>
<dbReference type="EMBL" id="AP028055">
    <property type="protein sequence ID" value="BEG97783.1"/>
    <property type="molecule type" value="Genomic_DNA"/>
</dbReference>
<sequence>MKRSKLLVVGSVNTDMVVKTHCLPKPGETVLGGTFLMNGGGKGANQAVSAARLGADVSFICKVGNDTFGERAKKTFEDEGIDTSNLLFDPENASGVALITVDDRAENCIVVAPGANANLHASDIPDLPDLIKQADYVLMQLEIPMTTIQTVADIAHKKNIPVILNPAPAQKLSNNLLDKLFLITPNETEAEIISGVKVTDEESALQAAKKICDLGVACVVITLGKKGALIYKDSQHEIVPSIKVEAVDTTAAGDVFNGALAVGLMEKMPLKEAVRFACKAAAISVTRMGAQTSAPYRNEID</sequence>
<evidence type="ECO:0000256" key="4">
    <source>
        <dbReference type="ARBA" id="ARBA00022679"/>
    </source>
</evidence>
<comment type="activity regulation">
    <text evidence="12">Activated by a monovalent cation that binds near, but not in, the active site. The most likely occupant of the site in vivo is potassium. Ion binding induces a conformational change that may alter substrate affinity.</text>
</comment>
<dbReference type="InterPro" id="IPR011877">
    <property type="entry name" value="Ribokinase"/>
</dbReference>
<evidence type="ECO:0000256" key="6">
    <source>
        <dbReference type="ARBA" id="ARBA00022741"/>
    </source>
</evidence>
<evidence type="ECO:0000256" key="12">
    <source>
        <dbReference type="HAMAP-Rule" id="MF_01987"/>
    </source>
</evidence>
<dbReference type="NCBIfam" id="TIGR02152">
    <property type="entry name" value="D_ribokin_bact"/>
    <property type="match status" value="1"/>
</dbReference>
<feature type="binding site" evidence="12">
    <location>
        <position position="284"/>
    </location>
    <ligand>
        <name>K(+)</name>
        <dbReference type="ChEBI" id="CHEBI:29103"/>
    </ligand>
</feature>
<keyword evidence="5 12" id="KW-0479">Metal-binding</keyword>
<feature type="binding site" evidence="12">
    <location>
        <begin position="13"/>
        <end position="15"/>
    </location>
    <ligand>
        <name>substrate</name>
    </ligand>
</feature>
<comment type="catalytic activity">
    <reaction evidence="12">
        <text>D-ribose + ATP = D-ribose 5-phosphate + ADP + H(+)</text>
        <dbReference type="Rhea" id="RHEA:13697"/>
        <dbReference type="ChEBI" id="CHEBI:15378"/>
        <dbReference type="ChEBI" id="CHEBI:30616"/>
        <dbReference type="ChEBI" id="CHEBI:47013"/>
        <dbReference type="ChEBI" id="CHEBI:78346"/>
        <dbReference type="ChEBI" id="CHEBI:456216"/>
        <dbReference type="EC" id="2.7.1.15"/>
    </reaction>
</comment>
<feature type="binding site" evidence="12">
    <location>
        <position position="289"/>
    </location>
    <ligand>
        <name>K(+)</name>
        <dbReference type="ChEBI" id="CHEBI:29103"/>
    </ligand>
</feature>
<dbReference type="InterPro" id="IPR002173">
    <property type="entry name" value="Carboh/pur_kinase_PfkB_CS"/>
</dbReference>
<evidence type="ECO:0000256" key="10">
    <source>
        <dbReference type="ARBA" id="ARBA00022958"/>
    </source>
</evidence>
<evidence type="ECO:0000256" key="7">
    <source>
        <dbReference type="ARBA" id="ARBA00022777"/>
    </source>
</evidence>
<dbReference type="PRINTS" id="PR00990">
    <property type="entry name" value="RIBOKINASE"/>
</dbReference>
<comment type="subcellular location">
    <subcellularLocation>
        <location evidence="12">Cytoplasm</location>
    </subcellularLocation>
</comment>
<evidence type="ECO:0000313" key="15">
    <source>
        <dbReference type="Proteomes" id="UP001496674"/>
    </source>
</evidence>
<comment type="pathway">
    <text evidence="12">Carbohydrate metabolism; D-ribose degradation; D-ribose 5-phosphate from beta-D-ribopyranose: step 2/2.</text>
</comment>
<dbReference type="EC" id="2.7.1.15" evidence="2 12"/>
<keyword evidence="8 12" id="KW-0067">ATP-binding</keyword>
<feature type="binding site" evidence="12">
    <location>
        <position position="142"/>
    </location>
    <ligand>
        <name>substrate</name>
    </ligand>
</feature>
<evidence type="ECO:0000256" key="5">
    <source>
        <dbReference type="ARBA" id="ARBA00022723"/>
    </source>
</evidence>
<dbReference type="Pfam" id="PF00294">
    <property type="entry name" value="PfkB"/>
    <property type="match status" value="1"/>
</dbReference>
<protein>
    <recommendedName>
        <fullName evidence="3 12">Ribokinase</fullName>
        <shortName evidence="12">RK</shortName>
        <ecNumber evidence="2 12">2.7.1.15</ecNumber>
    </recommendedName>
</protein>
<keyword evidence="10 12" id="KW-0630">Potassium</keyword>
<evidence type="ECO:0000256" key="3">
    <source>
        <dbReference type="ARBA" id="ARBA00016943"/>
    </source>
</evidence>
<feature type="binding site" evidence="12">
    <location>
        <begin position="222"/>
        <end position="227"/>
    </location>
    <ligand>
        <name>ATP</name>
        <dbReference type="ChEBI" id="CHEBI:30616"/>
    </ligand>
</feature>
<evidence type="ECO:0000259" key="13">
    <source>
        <dbReference type="Pfam" id="PF00294"/>
    </source>
</evidence>
<keyword evidence="15" id="KW-1185">Reference proteome</keyword>
<keyword evidence="12" id="KW-0963">Cytoplasm</keyword>
<accession>A0ABN6Z641</accession>
<dbReference type="PANTHER" id="PTHR10584">
    <property type="entry name" value="SUGAR KINASE"/>
    <property type="match status" value="1"/>
</dbReference>
<feature type="binding site" evidence="12">
    <location>
        <position position="287"/>
    </location>
    <ligand>
        <name>K(+)</name>
        <dbReference type="ChEBI" id="CHEBI:29103"/>
    </ligand>
</feature>
<evidence type="ECO:0000256" key="11">
    <source>
        <dbReference type="ARBA" id="ARBA00023277"/>
    </source>
</evidence>
<dbReference type="Proteomes" id="UP001496674">
    <property type="component" value="Chromosome"/>
</dbReference>
<comment type="caution">
    <text evidence="12">Lacks conserved residue(s) required for the propagation of feature annotation.</text>
</comment>
<feature type="binding site" evidence="12">
    <location>
        <position position="248"/>
    </location>
    <ligand>
        <name>K(+)</name>
        <dbReference type="ChEBI" id="CHEBI:29103"/>
    </ligand>
</feature>
<dbReference type="Gene3D" id="3.40.1190.20">
    <property type="match status" value="1"/>
</dbReference>
<keyword evidence="11 12" id="KW-0119">Carbohydrate metabolism</keyword>
<dbReference type="HAMAP" id="MF_01987">
    <property type="entry name" value="Ribokinase"/>
    <property type="match status" value="1"/>
</dbReference>
<comment type="cofactor">
    <cofactor evidence="12">
        <name>Mg(2+)</name>
        <dbReference type="ChEBI" id="CHEBI:18420"/>
    </cofactor>
    <text evidence="12">Requires a divalent cation, most likely magnesium in vivo, as an electrophilic catalyst to aid phosphoryl group transfer. It is the chelate of the metal and the nucleotide that is the actual substrate.</text>
</comment>
<dbReference type="PROSITE" id="PS00584">
    <property type="entry name" value="PFKB_KINASES_2"/>
    <property type="match status" value="1"/>
</dbReference>
<name>A0ABN6Z641_9BACE</name>
<dbReference type="InterPro" id="IPR029056">
    <property type="entry name" value="Ribokinase-like"/>
</dbReference>
<reference evidence="14 15" key="1">
    <citation type="submission" date="2023-04" db="EMBL/GenBank/DDBJ databases">
        <title>Draft genome sequence of acteroides sedimenti strain YN3PY1.</title>
        <authorList>
            <person name="Yoshida N."/>
        </authorList>
    </citation>
    <scope>NUCLEOTIDE SEQUENCE [LARGE SCALE GENOMIC DNA]</scope>
    <source>
        <strain evidence="14 15">YN3PY1</strain>
    </source>
</reference>
<comment type="similarity">
    <text evidence="1">Belongs to the carbohydrate kinase pfkB family.</text>
</comment>
<keyword evidence="6 12" id="KW-0547">Nucleotide-binding</keyword>
<dbReference type="InterPro" id="IPR011611">
    <property type="entry name" value="PfkB_dom"/>
</dbReference>